<feature type="signal peptide" evidence="2">
    <location>
        <begin position="1"/>
        <end position="38"/>
    </location>
</feature>
<dbReference type="InterPro" id="IPR003347">
    <property type="entry name" value="JmjC_dom"/>
</dbReference>
<accession>A0A7S0JL70</accession>
<dbReference type="AlphaFoldDB" id="A0A7S0JL70"/>
<reference evidence="4" key="1">
    <citation type="submission" date="2021-01" db="EMBL/GenBank/DDBJ databases">
        <authorList>
            <person name="Corre E."/>
            <person name="Pelletier E."/>
            <person name="Niang G."/>
            <person name="Scheremetjew M."/>
            <person name="Finn R."/>
            <person name="Kale V."/>
            <person name="Holt S."/>
            <person name="Cochrane G."/>
            <person name="Meng A."/>
            <person name="Brown T."/>
            <person name="Cohen L."/>
        </authorList>
    </citation>
    <scope>NUCLEOTIDE SEQUENCE</scope>
    <source>
        <strain evidence="4">RCC1130</strain>
    </source>
</reference>
<name>A0A7S0JL70_9EUKA</name>
<sequence>MLLLVPVVVVGKRAYLHGSAHLLGVLLYAAMLPLTAQSSTCEADQTPHAMKASTDADTKAAAARASVRQIPRELKPSFAAFRRKYLMTGLPAILSGAMDDWPARAWEHDLARFETLCGAEPLYTACAPSDTVKVHAPAALGRTWGALLGVDVSPWLRNFSELLAAQADANWRKQTSVFQDGVDYQVDVAGRSLYLHDAPLASLCPRALLELRAPRYFPVDVRRQGLPRPQGECLYGGPRHPSLFIGATGSASGFHRDSEGSRFWMALLRGEKIFRLLPPNDTLAVHEAYPTACSMQSAAFMREQGRIHKPHLLAQLCPNFNYNLFEASPGAGARMQPWEGKLRAGEILFIPEGWGHQVINKSPTLAVSYNFLDEYSMAAHVKLILDLLDFYLLERRVAGETANERQRVMFVARLKSLAYEASMGGFPRALASRLPGELGDASWDAFFKRNTPAADSGYSEKRREWEERGGVKEFYARLSADILAALGMRKPGDEEEKRGGSEEGRKRGRTTGRKDQR</sequence>
<dbReference type="InterPro" id="IPR041667">
    <property type="entry name" value="Cupin_8"/>
</dbReference>
<dbReference type="EMBL" id="HBER01058868">
    <property type="protein sequence ID" value="CAD8554125.1"/>
    <property type="molecule type" value="Transcribed_RNA"/>
</dbReference>
<feature type="chain" id="PRO_5030816682" description="JmjC domain-containing protein" evidence="2">
    <location>
        <begin position="39"/>
        <end position="517"/>
    </location>
</feature>
<evidence type="ECO:0000256" key="2">
    <source>
        <dbReference type="SAM" id="SignalP"/>
    </source>
</evidence>
<protein>
    <recommendedName>
        <fullName evidence="3">JmjC domain-containing protein</fullName>
    </recommendedName>
</protein>
<dbReference type="InterPro" id="IPR050910">
    <property type="entry name" value="JMJD6_ArgDemeth/LysHydrox"/>
</dbReference>
<evidence type="ECO:0000313" key="4">
    <source>
        <dbReference type="EMBL" id="CAD8554125.1"/>
    </source>
</evidence>
<dbReference type="PANTHER" id="PTHR12480">
    <property type="entry name" value="ARGININE DEMETHYLASE AND LYSYL-HYDROXYLASE JMJD"/>
    <property type="match status" value="1"/>
</dbReference>
<dbReference type="SMART" id="SM00558">
    <property type="entry name" value="JmjC"/>
    <property type="match status" value="1"/>
</dbReference>
<feature type="domain" description="JmjC" evidence="3">
    <location>
        <begin position="206"/>
        <end position="388"/>
    </location>
</feature>
<feature type="compositionally biased region" description="Basic and acidic residues" evidence="1">
    <location>
        <begin position="490"/>
        <end position="505"/>
    </location>
</feature>
<evidence type="ECO:0000259" key="3">
    <source>
        <dbReference type="PROSITE" id="PS51184"/>
    </source>
</evidence>
<keyword evidence="2" id="KW-0732">Signal</keyword>
<organism evidence="4">
    <name type="scientific">Calcidiscus leptoporus</name>
    <dbReference type="NCBI Taxonomy" id="127549"/>
    <lineage>
        <taxon>Eukaryota</taxon>
        <taxon>Haptista</taxon>
        <taxon>Haptophyta</taxon>
        <taxon>Prymnesiophyceae</taxon>
        <taxon>Coccolithales</taxon>
        <taxon>Calcidiscaceae</taxon>
        <taxon>Calcidiscus</taxon>
    </lineage>
</organism>
<dbReference type="Gene3D" id="2.60.120.650">
    <property type="entry name" value="Cupin"/>
    <property type="match status" value="1"/>
</dbReference>
<dbReference type="PROSITE" id="PS51184">
    <property type="entry name" value="JMJC"/>
    <property type="match status" value="1"/>
</dbReference>
<dbReference type="Pfam" id="PF13621">
    <property type="entry name" value="Cupin_8"/>
    <property type="match status" value="1"/>
</dbReference>
<gene>
    <name evidence="4" type="ORF">CLEP1334_LOCUS29416</name>
</gene>
<evidence type="ECO:0000256" key="1">
    <source>
        <dbReference type="SAM" id="MobiDB-lite"/>
    </source>
</evidence>
<proteinExistence type="predicted"/>
<dbReference type="SUPFAM" id="SSF51197">
    <property type="entry name" value="Clavaminate synthase-like"/>
    <property type="match status" value="1"/>
</dbReference>
<feature type="region of interest" description="Disordered" evidence="1">
    <location>
        <begin position="488"/>
        <end position="517"/>
    </location>
</feature>